<sequence>MAEHWVALDKICTLELPLMLEYPLELTTDPFKCLLLPKVQQMRRLSTVELYINQRISGASRPAHGAFGIPTGLSFSNRYYDQTPSLEHVRATIAEEDRKRKVQKTQQLEREMKKYNQLIADAATMECDQFWNRKGYQYHAKTRCRKCQKKDKANSMRIDGVEESLPRDEVQLKAAIFEMKIPHSFAAWRDSTWLFLNDTSQRRQQSDQVYVTLSDYSQLSRFVESTTRIALGSKTKPVLNSHYKSTSLPIEITAIFYPNGLRYEVWDSTGKQWATSNRTLDVKSSCTLRLPTGPYDNLQWTVANTTHTTNEVMSKQRECDVRLKKEEFLAFGSLRAGEKVQNINILRELGCSNLDHANPAVAILLLQAMWEVGSPCSRDLRQAHEEFLNPTFRSRLLTLLHRRLTAIENNWDKQYGMMVMIQLTLRLLSLAPDDETQTGCLLPLKNAQNVTLKWCHQLEAHIHQSSDREDIQSDTIERLLLVALLCYSTFDVEERHIHHLLGSSGDLSVAAEAQAIVCDNAPVNRRTLPLLVHQGLIRHSKIAQKLEPYVQQLLLLHGAGLNSAVQHIWNGVVMESEWTAFPGESPSWVQNRTVPSEGGQSQTVYFNLLTGHVLVDGKPVGKVPDNIRSTSLFSQVFGSSVLRVFASDISGMECRVSQYIEGNEVHLGLRGRSLVIKARVNSHILQVLPRSTFKGSLRDHFVHSFHHWFDEQTGVIEFRPLDHPWQMSSNNWRMTFSDINFATARAQLQLGSRSLIEPSSIISNQVMSILKVLDTATNCHIILDSRCPYQLEHELRRYNLHFAVTSDGELRSLEFNAIADPDQNIGTMVGLHNKLVLRNKSQSVGTILTSVSESKMRQAQNVTTLCTRWIAIFRKLRGAQDSLALLYQAYLHALTSFCLPDPFTGNAGIEQDIEILKGASLFTSSPLNKQEVKLLENIAALTPHREFYPQHLKVMQSVTWNTDLPANSQHDDFILAVQAIVEHRQKCERAHGQKSQCSMNRGDKFLLDRARTRNISVTRTGLIADVSCSSANDVIYEDRGRYDQNTQAERVHGTASLVQHWPSRLCVHSSIIPLLSGWEVGGYHAVFDYAKVTMHQLTTLNLPSHWGSLYNMCRSAEKSSMSYSLMFTFCAMPWKQSPRT</sequence>
<reference evidence="2 3" key="1">
    <citation type="submission" date="2023-11" db="EMBL/GenBank/DDBJ databases">
        <title>Draft genome sequence and annotation of the polyextremotolerant black yeast-like fungus Aureobasidium pullulans NRRL 62042.</title>
        <authorList>
            <person name="Dielentheis-Frenken M.R.E."/>
            <person name="Wibberg D."/>
            <person name="Blank L.M."/>
            <person name="Tiso T."/>
        </authorList>
    </citation>
    <scope>NUCLEOTIDE SEQUENCE [LARGE SCALE GENOMIC DNA]</scope>
    <source>
        <strain evidence="2 3">NRRL 62042</strain>
    </source>
</reference>
<evidence type="ECO:0000256" key="1">
    <source>
        <dbReference type="SAM" id="Coils"/>
    </source>
</evidence>
<evidence type="ECO:0000313" key="2">
    <source>
        <dbReference type="EMBL" id="KAK6003188.1"/>
    </source>
</evidence>
<keyword evidence="1" id="KW-0175">Coiled coil</keyword>
<evidence type="ECO:0000313" key="3">
    <source>
        <dbReference type="Proteomes" id="UP001341245"/>
    </source>
</evidence>
<accession>A0ABR0TFH6</accession>
<protein>
    <submittedName>
        <fullName evidence="2">Uncharacterized protein</fullName>
    </submittedName>
</protein>
<feature type="coiled-coil region" evidence="1">
    <location>
        <begin position="91"/>
        <end position="125"/>
    </location>
</feature>
<comment type="caution">
    <text evidence="2">The sequence shown here is derived from an EMBL/GenBank/DDBJ whole genome shotgun (WGS) entry which is preliminary data.</text>
</comment>
<keyword evidence="3" id="KW-1185">Reference proteome</keyword>
<proteinExistence type="predicted"/>
<gene>
    <name evidence="2" type="ORF">QM012_001033</name>
</gene>
<organism evidence="2 3">
    <name type="scientific">Aureobasidium pullulans</name>
    <name type="common">Black yeast</name>
    <name type="synonym">Pullularia pullulans</name>
    <dbReference type="NCBI Taxonomy" id="5580"/>
    <lineage>
        <taxon>Eukaryota</taxon>
        <taxon>Fungi</taxon>
        <taxon>Dikarya</taxon>
        <taxon>Ascomycota</taxon>
        <taxon>Pezizomycotina</taxon>
        <taxon>Dothideomycetes</taxon>
        <taxon>Dothideomycetidae</taxon>
        <taxon>Dothideales</taxon>
        <taxon>Saccotheciaceae</taxon>
        <taxon>Aureobasidium</taxon>
    </lineage>
</organism>
<name>A0ABR0TFH6_AURPU</name>
<dbReference type="Proteomes" id="UP001341245">
    <property type="component" value="Unassembled WGS sequence"/>
</dbReference>
<dbReference type="EMBL" id="JASGXD010000010">
    <property type="protein sequence ID" value="KAK6003188.1"/>
    <property type="molecule type" value="Genomic_DNA"/>
</dbReference>